<dbReference type="InterPro" id="IPR036249">
    <property type="entry name" value="Thioredoxin-like_sf"/>
</dbReference>
<dbReference type="PROSITE" id="PS51257">
    <property type="entry name" value="PROKAR_LIPOPROTEIN"/>
    <property type="match status" value="1"/>
</dbReference>
<protein>
    <submittedName>
        <fullName evidence="5">SCO family protein</fullName>
    </submittedName>
</protein>
<proteinExistence type="inferred from homology"/>
<evidence type="ECO:0000313" key="5">
    <source>
        <dbReference type="EMBL" id="REA60139.1"/>
    </source>
</evidence>
<dbReference type="PROSITE" id="PS51352">
    <property type="entry name" value="THIOREDOXIN_2"/>
    <property type="match status" value="1"/>
</dbReference>
<sequence length="222" mass="25263">MKNLAKHACYCLLITWLLAGCDHKKLPILGEPSLVTMAVKGKQVKQLIYPVIPDFTFKSQDNELITQRHFDGKIYVANFFLANGPAIGNQIHKNMLKVYDRFKSHQNIRIISHSVDPENDTPIVLKRHAKSLGVTGNFWYFVTGESQKIREIGKKYYVVGHDDMGNDASEPVHICSFLLIDKEKHIRGMYDATSVLSTKELIKDIEKLLDEYQSSSTPSKKI</sequence>
<dbReference type="SUPFAM" id="SSF52833">
    <property type="entry name" value="Thioredoxin-like"/>
    <property type="match status" value="1"/>
</dbReference>
<dbReference type="PANTHER" id="PTHR12151:SF25">
    <property type="entry name" value="LINALOOL DEHYDRATASE_ISOMERASE DOMAIN-CONTAINING PROTEIN"/>
    <property type="match status" value="1"/>
</dbReference>
<dbReference type="CDD" id="cd02968">
    <property type="entry name" value="SCO"/>
    <property type="match status" value="1"/>
</dbReference>
<evidence type="ECO:0000256" key="2">
    <source>
        <dbReference type="ARBA" id="ARBA00023008"/>
    </source>
</evidence>
<dbReference type="AlphaFoldDB" id="A0A3D8Y9F6"/>
<dbReference type="EMBL" id="QNUL01000012">
    <property type="protein sequence ID" value="REA60139.1"/>
    <property type="molecule type" value="Genomic_DNA"/>
</dbReference>
<keyword evidence="6" id="KW-1185">Reference proteome</keyword>
<dbReference type="Proteomes" id="UP000256373">
    <property type="component" value="Unassembled WGS sequence"/>
</dbReference>
<gene>
    <name evidence="5" type="ORF">DSL64_15815</name>
</gene>
<dbReference type="Pfam" id="PF02630">
    <property type="entry name" value="SCO1-SenC"/>
    <property type="match status" value="1"/>
</dbReference>
<dbReference type="RefSeq" id="WP_115831884.1">
    <property type="nucleotide sequence ID" value="NZ_QNUL01000012.1"/>
</dbReference>
<comment type="similarity">
    <text evidence="1">Belongs to the SCO1/2 family.</text>
</comment>
<dbReference type="Gene3D" id="3.40.30.10">
    <property type="entry name" value="Glutaredoxin"/>
    <property type="match status" value="1"/>
</dbReference>
<dbReference type="PANTHER" id="PTHR12151">
    <property type="entry name" value="ELECTRON TRANSPORT PROTIN SCO1/SENC FAMILY MEMBER"/>
    <property type="match status" value="1"/>
</dbReference>
<keyword evidence="2 3" id="KW-0186">Copper</keyword>
<dbReference type="OrthoDB" id="9811998at2"/>
<keyword evidence="3" id="KW-0479">Metal-binding</keyword>
<evidence type="ECO:0000259" key="4">
    <source>
        <dbReference type="PROSITE" id="PS51352"/>
    </source>
</evidence>
<evidence type="ECO:0000256" key="3">
    <source>
        <dbReference type="PIRSR" id="PIRSR603782-1"/>
    </source>
</evidence>
<organism evidence="5 6">
    <name type="scientific">Dyadobacter luteus</name>
    <dbReference type="NCBI Taxonomy" id="2259619"/>
    <lineage>
        <taxon>Bacteria</taxon>
        <taxon>Pseudomonadati</taxon>
        <taxon>Bacteroidota</taxon>
        <taxon>Cytophagia</taxon>
        <taxon>Cytophagales</taxon>
        <taxon>Spirosomataceae</taxon>
        <taxon>Dyadobacter</taxon>
    </lineage>
</organism>
<accession>A0A3D8Y9F6</accession>
<comment type="caution">
    <text evidence="5">The sequence shown here is derived from an EMBL/GenBank/DDBJ whole genome shotgun (WGS) entry which is preliminary data.</text>
</comment>
<name>A0A3D8Y9F6_9BACT</name>
<dbReference type="InterPro" id="IPR003782">
    <property type="entry name" value="SCO1/SenC"/>
</dbReference>
<dbReference type="GO" id="GO:0046872">
    <property type="term" value="F:metal ion binding"/>
    <property type="evidence" value="ECO:0007669"/>
    <property type="project" value="UniProtKB-KW"/>
</dbReference>
<dbReference type="InterPro" id="IPR013766">
    <property type="entry name" value="Thioredoxin_domain"/>
</dbReference>
<feature type="domain" description="Thioredoxin" evidence="4">
    <location>
        <begin position="46"/>
        <end position="210"/>
    </location>
</feature>
<feature type="binding site" evidence="3">
    <location>
        <position position="173"/>
    </location>
    <ligand>
        <name>Cu cation</name>
        <dbReference type="ChEBI" id="CHEBI:23378"/>
    </ligand>
</feature>
<evidence type="ECO:0000313" key="6">
    <source>
        <dbReference type="Proteomes" id="UP000256373"/>
    </source>
</evidence>
<evidence type="ECO:0000256" key="1">
    <source>
        <dbReference type="ARBA" id="ARBA00010996"/>
    </source>
</evidence>
<reference evidence="5 6" key="1">
    <citation type="submission" date="2018-07" db="EMBL/GenBank/DDBJ databases">
        <title>Dyadobacter roseus sp. nov., isolated from rose rhizosphere soil.</title>
        <authorList>
            <person name="Chen L."/>
        </authorList>
    </citation>
    <scope>NUCLEOTIDE SEQUENCE [LARGE SCALE GENOMIC DNA]</scope>
    <source>
        <strain evidence="5 6">RS19</strain>
    </source>
</reference>